<reference evidence="1" key="1">
    <citation type="journal article" date="2021" name="PeerJ">
        <title>Extensive microbial diversity within the chicken gut microbiome revealed by metagenomics and culture.</title>
        <authorList>
            <person name="Gilroy R."/>
            <person name="Ravi A."/>
            <person name="Getino M."/>
            <person name="Pursley I."/>
            <person name="Horton D.L."/>
            <person name="Alikhan N.F."/>
            <person name="Baker D."/>
            <person name="Gharbi K."/>
            <person name="Hall N."/>
            <person name="Watson M."/>
            <person name="Adriaenssens E.M."/>
            <person name="Foster-Nyarko E."/>
            <person name="Jarju S."/>
            <person name="Secka A."/>
            <person name="Antonio M."/>
            <person name="Oren A."/>
            <person name="Chaudhuri R.R."/>
            <person name="La Ragione R."/>
            <person name="Hildebrand F."/>
            <person name="Pallen M.J."/>
        </authorList>
    </citation>
    <scope>NUCLEOTIDE SEQUENCE</scope>
    <source>
        <strain evidence="1">ChiHjej11B10-19426</strain>
    </source>
</reference>
<gene>
    <name evidence="1" type="ORF">H9816_03855</name>
</gene>
<name>A0A9D2ILR1_9BACT</name>
<dbReference type="PROSITE" id="PS51257">
    <property type="entry name" value="PROKAR_LIPOPROTEIN"/>
    <property type="match status" value="1"/>
</dbReference>
<protein>
    <submittedName>
        <fullName evidence="1">Uncharacterized protein</fullName>
    </submittedName>
</protein>
<accession>A0A9D2ILR1</accession>
<dbReference type="AlphaFoldDB" id="A0A9D2ILR1"/>
<comment type="caution">
    <text evidence="1">The sequence shown here is derived from an EMBL/GenBank/DDBJ whole genome shotgun (WGS) entry which is preliminary data.</text>
</comment>
<reference evidence="1" key="2">
    <citation type="submission" date="2021-04" db="EMBL/GenBank/DDBJ databases">
        <authorList>
            <person name="Gilroy R."/>
        </authorList>
    </citation>
    <scope>NUCLEOTIDE SEQUENCE</scope>
    <source>
        <strain evidence="1">ChiHjej11B10-19426</strain>
    </source>
</reference>
<proteinExistence type="predicted"/>
<dbReference type="EMBL" id="DXCC01000011">
    <property type="protein sequence ID" value="HIZ15030.1"/>
    <property type="molecule type" value="Genomic_DNA"/>
</dbReference>
<sequence length="738" mass="79874">MKTKLMRYLSAPLAGLVLLAGCTRPHDELPASGTTLRVRLAPETLRDRQLTAGEEEIGSVTAFRFEEGTLQEIVEGRADGNGNHAFRLTGLAGELRFVANAASIARPETGSSLEAFDAIVAPTTALAGDAPAMTGRMTLEKPLPTLATVGMRRSVARIDLEATDSGVAVQRITIRGVADRGYLNVRPTAETPAAAERIDFTKAYTDGRLTAGRDPLLYVCEQTGPAATVEVLATFGGGLHRMTATLPATLERNHIYTLRVHGSGANAAITVTADGWESGEQTETSPALKGLIDASASTLDEGVRINAAGDTVRVSYLGGNFRLALRAEADAEVAVEGHLRGVTATVTPATRALQPAASVTVTADRRMPNEATGYLYLDIRRDDTHSGRVVVLFEPNPTRITGLSLDEEGVCDYGRYIDGELGRIELPAGKQATLEFDAGEDPWMALADAGSGTLRLLGGWKPNDPKADGRTQEGRLVIADADGSHAERYTVRRINQGLPVVRIGGQWWCKYNLRGNVRSFEDQITVANDPAADTRLADYLASCSDEELLRLLGDQYQGGNRQGLPLRHNGTSFYYEGMQGSAQHFGALDPTYMAPDGYEVPDYDDYAFFSGSDNYNIGGVGSRSYNNRRGDRINVRIIERDATFLGQPYGTIAFYEFTSGEGCWVLDGLGHQWNTTAGNISRMMILLATSGNSTSSWLMEGYAQSEKANQNWLKFVSQNATKTRTVRCIKTPVEYIYK</sequence>
<evidence type="ECO:0000313" key="2">
    <source>
        <dbReference type="Proteomes" id="UP000824014"/>
    </source>
</evidence>
<organism evidence="1 2">
    <name type="scientific">Candidatus Tidjanibacter faecipullorum</name>
    <dbReference type="NCBI Taxonomy" id="2838766"/>
    <lineage>
        <taxon>Bacteria</taxon>
        <taxon>Pseudomonadati</taxon>
        <taxon>Bacteroidota</taxon>
        <taxon>Bacteroidia</taxon>
        <taxon>Bacteroidales</taxon>
        <taxon>Rikenellaceae</taxon>
        <taxon>Tidjanibacter</taxon>
    </lineage>
</organism>
<dbReference type="Proteomes" id="UP000824014">
    <property type="component" value="Unassembled WGS sequence"/>
</dbReference>
<evidence type="ECO:0000313" key="1">
    <source>
        <dbReference type="EMBL" id="HIZ15030.1"/>
    </source>
</evidence>